<dbReference type="AlphaFoldDB" id="A0A6C0EGB2"/>
<name>A0A6C0EGB2_9ZZZZ</name>
<protein>
    <submittedName>
        <fullName evidence="2">Uncharacterized protein</fullName>
    </submittedName>
</protein>
<accession>A0A6C0EGB2</accession>
<feature type="region of interest" description="Disordered" evidence="1">
    <location>
        <begin position="126"/>
        <end position="161"/>
    </location>
</feature>
<sequence length="161" mass="18734">MSNKDNIKNNKNPIQIYYLCNDDKCKKLIEMINVIVLNKLLKNQSYINETNDISEAVLKKKINELTSKLIVPPMTKKEYEEYTNTNVEKIAKEENDFINNMSMNGMGMGMNGMDSGMTTVEMEHVPHIPKGGNISKRKSYKQQQRHQKTKNHKKSKRIRKI</sequence>
<feature type="compositionally biased region" description="Basic residues" evidence="1">
    <location>
        <begin position="135"/>
        <end position="161"/>
    </location>
</feature>
<evidence type="ECO:0000313" key="2">
    <source>
        <dbReference type="EMBL" id="QHT27450.1"/>
    </source>
</evidence>
<evidence type="ECO:0000256" key="1">
    <source>
        <dbReference type="SAM" id="MobiDB-lite"/>
    </source>
</evidence>
<dbReference type="EMBL" id="MN739822">
    <property type="protein sequence ID" value="QHT27450.1"/>
    <property type="molecule type" value="Genomic_DNA"/>
</dbReference>
<proteinExistence type="predicted"/>
<reference evidence="2" key="1">
    <citation type="journal article" date="2020" name="Nature">
        <title>Giant virus diversity and host interactions through global metagenomics.</title>
        <authorList>
            <person name="Schulz F."/>
            <person name="Roux S."/>
            <person name="Paez-Espino D."/>
            <person name="Jungbluth S."/>
            <person name="Walsh D.A."/>
            <person name="Denef V.J."/>
            <person name="McMahon K.D."/>
            <person name="Konstantinidis K.T."/>
            <person name="Eloe-Fadrosh E.A."/>
            <person name="Kyrpides N.C."/>
            <person name="Woyke T."/>
        </authorList>
    </citation>
    <scope>NUCLEOTIDE SEQUENCE</scope>
    <source>
        <strain evidence="2">GVMAG-M-3300023179-33</strain>
    </source>
</reference>
<organism evidence="2">
    <name type="scientific">viral metagenome</name>
    <dbReference type="NCBI Taxonomy" id="1070528"/>
    <lineage>
        <taxon>unclassified sequences</taxon>
        <taxon>metagenomes</taxon>
        <taxon>organismal metagenomes</taxon>
    </lineage>
</organism>